<evidence type="ECO:0000313" key="7">
    <source>
        <dbReference type="EMBL" id="JAG31603.1"/>
    </source>
</evidence>
<reference evidence="7" key="2">
    <citation type="submission" date="2014-07" db="EMBL/GenBank/DDBJ databases">
        <authorList>
            <person name="Hull J."/>
        </authorList>
    </citation>
    <scope>NUCLEOTIDE SEQUENCE</scope>
</reference>
<reference evidence="7" key="1">
    <citation type="journal article" date="2014" name="PLoS ONE">
        <title>Transcriptome-Based Identification of ABC Transporters in the Western Tarnished Plant Bug Lygus hesperus.</title>
        <authorList>
            <person name="Hull J.J."/>
            <person name="Chaney K."/>
            <person name="Geib S.M."/>
            <person name="Fabrick J.A."/>
            <person name="Brent C.S."/>
            <person name="Walsh D."/>
            <person name="Lavine L.C."/>
        </authorList>
    </citation>
    <scope>NUCLEOTIDE SEQUENCE</scope>
</reference>
<keyword evidence="3 6" id="KW-0812">Transmembrane</keyword>
<evidence type="ECO:0000256" key="3">
    <source>
        <dbReference type="ARBA" id="ARBA00022692"/>
    </source>
</evidence>
<evidence type="ECO:0000256" key="6">
    <source>
        <dbReference type="SAM" id="Phobius"/>
    </source>
</evidence>
<evidence type="ECO:0000256" key="5">
    <source>
        <dbReference type="ARBA" id="ARBA00023136"/>
    </source>
</evidence>
<feature type="transmembrane region" description="Helical" evidence="6">
    <location>
        <begin position="137"/>
        <end position="155"/>
    </location>
</feature>
<evidence type="ECO:0000256" key="2">
    <source>
        <dbReference type="ARBA" id="ARBA00022475"/>
    </source>
</evidence>
<dbReference type="InterPro" id="IPR013604">
    <property type="entry name" value="7TM_chemorcpt"/>
</dbReference>
<keyword evidence="4 6" id="KW-1133">Transmembrane helix</keyword>
<keyword evidence="2" id="KW-1003">Cell membrane</keyword>
<accession>A0A0A9YKJ7</accession>
<feature type="non-terminal residue" evidence="7">
    <location>
        <position position="1"/>
    </location>
</feature>
<organism evidence="7">
    <name type="scientific">Lygus hesperus</name>
    <name type="common">Western plant bug</name>
    <dbReference type="NCBI Taxonomy" id="30085"/>
    <lineage>
        <taxon>Eukaryota</taxon>
        <taxon>Metazoa</taxon>
        <taxon>Ecdysozoa</taxon>
        <taxon>Arthropoda</taxon>
        <taxon>Hexapoda</taxon>
        <taxon>Insecta</taxon>
        <taxon>Pterygota</taxon>
        <taxon>Neoptera</taxon>
        <taxon>Paraneoptera</taxon>
        <taxon>Hemiptera</taxon>
        <taxon>Heteroptera</taxon>
        <taxon>Panheteroptera</taxon>
        <taxon>Cimicomorpha</taxon>
        <taxon>Miridae</taxon>
        <taxon>Mirini</taxon>
        <taxon>Lygus</taxon>
    </lineage>
</organism>
<dbReference type="GO" id="GO:0005886">
    <property type="term" value="C:plasma membrane"/>
    <property type="evidence" value="ECO:0007669"/>
    <property type="project" value="UniProtKB-SubCell"/>
</dbReference>
<protein>
    <submittedName>
        <fullName evidence="7">Putative gustatory receptor 22e</fullName>
    </submittedName>
</protein>
<comment type="subcellular location">
    <subcellularLocation>
        <location evidence="1">Cell membrane</location>
        <topology evidence="1">Multi-pass membrane protein</topology>
    </subcellularLocation>
</comment>
<evidence type="ECO:0000256" key="4">
    <source>
        <dbReference type="ARBA" id="ARBA00022989"/>
    </source>
</evidence>
<dbReference type="EMBL" id="GBHO01012001">
    <property type="protein sequence ID" value="JAG31603.1"/>
    <property type="molecule type" value="Transcribed_RNA"/>
</dbReference>
<proteinExistence type="predicted"/>
<keyword evidence="7" id="KW-0675">Receptor</keyword>
<dbReference type="GO" id="GO:0050909">
    <property type="term" value="P:sensory perception of taste"/>
    <property type="evidence" value="ECO:0007669"/>
    <property type="project" value="InterPro"/>
</dbReference>
<feature type="transmembrane region" description="Helical" evidence="6">
    <location>
        <begin position="59"/>
        <end position="79"/>
    </location>
</feature>
<dbReference type="AlphaFoldDB" id="A0A0A9YKJ7"/>
<feature type="transmembrane region" description="Helical" evidence="6">
    <location>
        <begin position="31"/>
        <end position="52"/>
    </location>
</feature>
<dbReference type="Pfam" id="PF08395">
    <property type="entry name" value="7tm_7"/>
    <property type="match status" value="1"/>
</dbReference>
<name>A0A0A9YKJ7_LYGHE</name>
<evidence type="ECO:0000256" key="1">
    <source>
        <dbReference type="ARBA" id="ARBA00004651"/>
    </source>
</evidence>
<gene>
    <name evidence="7" type="primary">Gr22e</name>
    <name evidence="7" type="ORF">CM83_16991</name>
</gene>
<keyword evidence="5 6" id="KW-0472">Membrane</keyword>
<sequence length="160" mass="17827">LIKRFINNYDDLIEMCSEIDSNFGLTNTFNIMFAFGSLIFQTFFVIGNYMLWIKTSSTAWITIVANTVLLGGIVVLLIFGCSSVKTAAEEFNECLSSLVMRDTTGCLVTNPYITTHFAIGKKLKFSACGCFYIDYRLGYSMLAACITYLAILVELDSKTS</sequence>